<organism evidence="6 7">
    <name type="scientific">Sphingomonas chungangi</name>
    <dbReference type="NCBI Taxonomy" id="2683589"/>
    <lineage>
        <taxon>Bacteria</taxon>
        <taxon>Pseudomonadati</taxon>
        <taxon>Pseudomonadota</taxon>
        <taxon>Alphaproteobacteria</taxon>
        <taxon>Sphingomonadales</taxon>
        <taxon>Sphingomonadaceae</taxon>
        <taxon>Sphingomonas</taxon>
    </lineage>
</organism>
<dbReference type="InterPro" id="IPR013766">
    <property type="entry name" value="Thioredoxin_domain"/>
</dbReference>
<dbReference type="InterPro" id="IPR017937">
    <property type="entry name" value="Thioredoxin_CS"/>
</dbReference>
<reference evidence="6 7" key="1">
    <citation type="submission" date="2020-07" db="EMBL/GenBank/DDBJ databases">
        <authorList>
            <person name="Sun Q."/>
        </authorList>
    </citation>
    <scope>NUCLEOTIDE SEQUENCE [LARGE SCALE GENOMIC DNA]</scope>
    <source>
        <strain evidence="6 7">CGMCC 1.13654</strain>
    </source>
</reference>
<evidence type="ECO:0000256" key="2">
    <source>
        <dbReference type="ARBA" id="ARBA00022748"/>
    </source>
</evidence>
<keyword evidence="2" id="KW-0201">Cytochrome c-type biogenesis</keyword>
<dbReference type="InterPro" id="IPR036249">
    <property type="entry name" value="Thioredoxin-like_sf"/>
</dbReference>
<evidence type="ECO:0000256" key="1">
    <source>
        <dbReference type="ARBA" id="ARBA00004196"/>
    </source>
</evidence>
<dbReference type="InterPro" id="IPR050553">
    <property type="entry name" value="Thioredoxin_ResA/DsbE_sf"/>
</dbReference>
<dbReference type="GO" id="GO:0030313">
    <property type="term" value="C:cell envelope"/>
    <property type="evidence" value="ECO:0007669"/>
    <property type="project" value="UniProtKB-SubCell"/>
</dbReference>
<name>A0A838L8W1_9SPHN</name>
<sequence>MELVLRSLIACLPLIVALGIAGCDKPKQDNEQASAVNNVTQAPAFPTAPAGDGVDRSHKGEAMPAMPFAQPGGAPATLTSFRGHPVLVNLWATWCAPCVKELPALDALAAGSTGRMAVIAVSQDMNGDADVQPFWKSHGIKALTAYTDKANKLMNAMGAAELPVTVLYDSKGKEVWRVAGGKDWTGPEMAKLIAETK</sequence>
<dbReference type="Proteomes" id="UP000570166">
    <property type="component" value="Unassembled WGS sequence"/>
</dbReference>
<dbReference type="InterPro" id="IPR013740">
    <property type="entry name" value="Redoxin"/>
</dbReference>
<feature type="domain" description="Thioredoxin" evidence="5">
    <location>
        <begin position="36"/>
        <end position="197"/>
    </location>
</feature>
<dbReference type="Gene3D" id="3.40.30.10">
    <property type="entry name" value="Glutaredoxin"/>
    <property type="match status" value="1"/>
</dbReference>
<evidence type="ECO:0000256" key="3">
    <source>
        <dbReference type="ARBA" id="ARBA00023157"/>
    </source>
</evidence>
<dbReference type="PROSITE" id="PS51257">
    <property type="entry name" value="PROKAR_LIPOPROTEIN"/>
    <property type="match status" value="1"/>
</dbReference>
<comment type="subcellular location">
    <subcellularLocation>
        <location evidence="1">Cell envelope</location>
    </subcellularLocation>
</comment>
<dbReference type="EMBL" id="JACEIB010000025">
    <property type="protein sequence ID" value="MBA2935467.1"/>
    <property type="molecule type" value="Genomic_DNA"/>
</dbReference>
<keyword evidence="3" id="KW-1015">Disulfide bond</keyword>
<evidence type="ECO:0000313" key="6">
    <source>
        <dbReference type="EMBL" id="MBA2935467.1"/>
    </source>
</evidence>
<dbReference type="GO" id="GO:0015036">
    <property type="term" value="F:disulfide oxidoreductase activity"/>
    <property type="evidence" value="ECO:0007669"/>
    <property type="project" value="UniProtKB-ARBA"/>
</dbReference>
<protein>
    <submittedName>
        <fullName evidence="6">TlpA family protein disulfide reductase</fullName>
    </submittedName>
</protein>
<dbReference type="PANTHER" id="PTHR42852">
    <property type="entry name" value="THIOL:DISULFIDE INTERCHANGE PROTEIN DSBE"/>
    <property type="match status" value="1"/>
</dbReference>
<accession>A0A838L8W1</accession>
<proteinExistence type="predicted"/>
<dbReference type="AlphaFoldDB" id="A0A838L8W1"/>
<evidence type="ECO:0000259" key="5">
    <source>
        <dbReference type="PROSITE" id="PS51352"/>
    </source>
</evidence>
<dbReference type="PROSITE" id="PS00194">
    <property type="entry name" value="THIOREDOXIN_1"/>
    <property type="match status" value="1"/>
</dbReference>
<keyword evidence="4" id="KW-0676">Redox-active center</keyword>
<dbReference type="CDD" id="cd02966">
    <property type="entry name" value="TlpA_like_family"/>
    <property type="match status" value="1"/>
</dbReference>
<dbReference type="GO" id="GO:0017004">
    <property type="term" value="P:cytochrome complex assembly"/>
    <property type="evidence" value="ECO:0007669"/>
    <property type="project" value="UniProtKB-KW"/>
</dbReference>
<gene>
    <name evidence="6" type="ORF">HZF05_15375</name>
</gene>
<comment type="caution">
    <text evidence="6">The sequence shown here is derived from an EMBL/GenBank/DDBJ whole genome shotgun (WGS) entry which is preliminary data.</text>
</comment>
<dbReference type="Pfam" id="PF08534">
    <property type="entry name" value="Redoxin"/>
    <property type="match status" value="1"/>
</dbReference>
<evidence type="ECO:0000256" key="4">
    <source>
        <dbReference type="ARBA" id="ARBA00023284"/>
    </source>
</evidence>
<dbReference type="PROSITE" id="PS51352">
    <property type="entry name" value="THIOREDOXIN_2"/>
    <property type="match status" value="1"/>
</dbReference>
<dbReference type="PANTHER" id="PTHR42852:SF6">
    <property type="entry name" value="THIOL:DISULFIDE INTERCHANGE PROTEIN DSBE"/>
    <property type="match status" value="1"/>
</dbReference>
<evidence type="ECO:0000313" key="7">
    <source>
        <dbReference type="Proteomes" id="UP000570166"/>
    </source>
</evidence>
<dbReference type="SUPFAM" id="SSF52833">
    <property type="entry name" value="Thioredoxin-like"/>
    <property type="match status" value="1"/>
</dbReference>
<keyword evidence="7" id="KW-1185">Reference proteome</keyword>